<dbReference type="AlphaFoldDB" id="A0A8G1X9P4"/>
<organism evidence="2 3">
    <name type="scientific">Kitasatospora cineracea</name>
    <dbReference type="NCBI Taxonomy" id="88074"/>
    <lineage>
        <taxon>Bacteria</taxon>
        <taxon>Bacillati</taxon>
        <taxon>Actinomycetota</taxon>
        <taxon>Actinomycetes</taxon>
        <taxon>Kitasatosporales</taxon>
        <taxon>Streptomycetaceae</taxon>
        <taxon>Kitasatospora</taxon>
    </lineage>
</organism>
<gene>
    <name evidence="2" type="ORF">EDD39_6172</name>
</gene>
<reference evidence="2 3" key="1">
    <citation type="submission" date="2018-11" db="EMBL/GenBank/DDBJ databases">
        <title>Sequencing the genomes of 1000 actinobacteria strains.</title>
        <authorList>
            <person name="Klenk H.-P."/>
        </authorList>
    </citation>
    <scope>NUCLEOTIDE SEQUENCE [LARGE SCALE GENOMIC DNA]</scope>
    <source>
        <strain evidence="2 3">DSM 44780</strain>
    </source>
</reference>
<feature type="transmembrane region" description="Helical" evidence="1">
    <location>
        <begin position="37"/>
        <end position="60"/>
    </location>
</feature>
<proteinExistence type="predicted"/>
<keyword evidence="1" id="KW-0812">Transmembrane</keyword>
<dbReference type="RefSeq" id="WP_123562322.1">
    <property type="nucleotide sequence ID" value="NZ_RJVJ01000002.1"/>
</dbReference>
<feature type="transmembrane region" description="Helical" evidence="1">
    <location>
        <begin position="81"/>
        <end position="102"/>
    </location>
</feature>
<feature type="transmembrane region" description="Helical" evidence="1">
    <location>
        <begin position="168"/>
        <end position="188"/>
    </location>
</feature>
<sequence>MIWWLRIRHVPAVAAGLLLCIALGAAADSVTLPVPVIIGGLSFDLPLPSLLPLLPVCLILQGQGRADHMTKRVAVRSVGRWDAAFMALCVLASVAAGTALSVGGAGQAAAAMARDFAGYLGLALILRWLVGERFASVATAVFPFFCVSFGLVFNRPRIWAWPLHSPSSVTGALQAALLLLIGAATLALPRPRLAPADTEE</sequence>
<dbReference type="EMBL" id="RJVJ01000002">
    <property type="protein sequence ID" value="ROR38010.1"/>
    <property type="molecule type" value="Genomic_DNA"/>
</dbReference>
<evidence type="ECO:0000313" key="2">
    <source>
        <dbReference type="EMBL" id="ROR38010.1"/>
    </source>
</evidence>
<feature type="transmembrane region" description="Helical" evidence="1">
    <location>
        <begin position="137"/>
        <end position="156"/>
    </location>
</feature>
<keyword evidence="1" id="KW-0472">Membrane</keyword>
<dbReference type="Proteomes" id="UP000267408">
    <property type="component" value="Unassembled WGS sequence"/>
</dbReference>
<feature type="transmembrane region" description="Helical" evidence="1">
    <location>
        <begin position="108"/>
        <end position="130"/>
    </location>
</feature>
<accession>A0A8G1X9P4</accession>
<name>A0A8G1X9P4_9ACTN</name>
<keyword evidence="1" id="KW-1133">Transmembrane helix</keyword>
<evidence type="ECO:0000256" key="1">
    <source>
        <dbReference type="SAM" id="Phobius"/>
    </source>
</evidence>
<dbReference type="OrthoDB" id="4245347at2"/>
<evidence type="ECO:0000313" key="3">
    <source>
        <dbReference type="Proteomes" id="UP000267408"/>
    </source>
</evidence>
<comment type="caution">
    <text evidence="2">The sequence shown here is derived from an EMBL/GenBank/DDBJ whole genome shotgun (WGS) entry which is preliminary data.</text>
</comment>
<protein>
    <submittedName>
        <fullName evidence="2">Uncharacterized protein</fullName>
    </submittedName>
</protein>